<name>A0A2S1R4M8_9ACTN</name>
<gene>
    <name evidence="2" type="ORF">A6035_02740</name>
</gene>
<keyword evidence="3" id="KW-1185">Reference proteome</keyword>
<evidence type="ECO:0000256" key="1">
    <source>
        <dbReference type="SAM" id="MobiDB-lite"/>
    </source>
</evidence>
<evidence type="ECO:0000313" key="3">
    <source>
        <dbReference type="Proteomes" id="UP000244928"/>
    </source>
</evidence>
<proteinExistence type="predicted"/>
<dbReference type="KEGG" id="dlu:A6035_02740"/>
<dbReference type="Gene3D" id="3.40.50.300">
    <property type="entry name" value="P-loop containing nucleotide triphosphate hydrolases"/>
    <property type="match status" value="1"/>
</dbReference>
<protein>
    <submittedName>
        <fullName evidence="2">Chromosome partitioning protein</fullName>
    </submittedName>
</protein>
<dbReference type="EMBL" id="CP015449">
    <property type="protein sequence ID" value="AWH91260.1"/>
    <property type="molecule type" value="Genomic_DNA"/>
</dbReference>
<dbReference type="AlphaFoldDB" id="A0A2S1R4M8"/>
<accession>A0A2S1R4M8</accession>
<dbReference type="SUPFAM" id="SSF52540">
    <property type="entry name" value="P-loop containing nucleoside triphosphate hydrolases"/>
    <property type="match status" value="1"/>
</dbReference>
<evidence type="ECO:0000313" key="2">
    <source>
        <dbReference type="EMBL" id="AWH91260.1"/>
    </source>
</evidence>
<sequence>MEITDPDLDAEVRAVLAALAMEPGTGPADVLVTDRAAERADRADRADGAVPDAAAAGRVGTGGARVVRVGSDRDPGDDDEVIRLPSGTGDLVGVLLAPVPTRAGAVVVVVGAVGGCGASTLAAALAVRAAPSHRTLLVETDPHGTGVDLLLGAEDRPGLRVEDVRADLGGPDPGALWGAAPEVLPGLRVLARSRSRPAAADHARAPDGGPGAVRAHRAGGGLAVSDSGGAEDCGPVRDEADLVVVVTRADLQGAVAAGRAVRRSPGATLVIRTGRGDPLHAADVAGSVGAQRWRVLPEIGAVRRATGAGELADALRRGRAGGMRRLCALADTLLEEVGSGER</sequence>
<dbReference type="InterPro" id="IPR027417">
    <property type="entry name" value="P-loop_NTPase"/>
</dbReference>
<organism evidence="2 3">
    <name type="scientific">Dietzia lutea</name>
    <dbReference type="NCBI Taxonomy" id="546160"/>
    <lineage>
        <taxon>Bacteria</taxon>
        <taxon>Bacillati</taxon>
        <taxon>Actinomycetota</taxon>
        <taxon>Actinomycetes</taxon>
        <taxon>Mycobacteriales</taxon>
        <taxon>Dietziaceae</taxon>
        <taxon>Dietzia</taxon>
    </lineage>
</organism>
<reference evidence="2 3" key="1">
    <citation type="submission" date="2016-04" db="EMBL/GenBank/DDBJ databases">
        <title>Complete genome sequence of Dietzia lutea YIM 80766T, a strain isolated from desert soil in Egypt.</title>
        <authorList>
            <person name="Zhao J."/>
            <person name="Hu B."/>
            <person name="Geng S."/>
            <person name="Nie Y."/>
            <person name="Tang Y."/>
        </authorList>
    </citation>
    <scope>NUCLEOTIDE SEQUENCE [LARGE SCALE GENOMIC DNA]</scope>
    <source>
        <strain evidence="2 3">YIM 80766</strain>
    </source>
</reference>
<dbReference type="Proteomes" id="UP000244928">
    <property type="component" value="Chromosome"/>
</dbReference>
<feature type="region of interest" description="Disordered" evidence="1">
    <location>
        <begin position="195"/>
        <end position="233"/>
    </location>
</feature>